<dbReference type="EMBL" id="KR011717">
    <property type="protein sequence ID" value="AKR17396.1"/>
    <property type="molecule type" value="Genomic_DNA"/>
</dbReference>
<name>A0A162GV50_9ABAC</name>
<accession>A0A162GV50</accession>
<reference evidence="2" key="1">
    <citation type="submission" date="2017-04" db="EMBL/GenBank/DDBJ databases">
        <title>Complete genome sequence of Urbanus proteus nucleopolyhedrovirus (UrprNPV).</title>
        <authorList>
            <person name="Santos E.R."/>
            <person name="Melo F.L."/>
            <person name="Sosa-Gomez D.R."/>
            <person name="Ribeiro B.M."/>
            <person name="Ardisson-Araujo D.M.P."/>
        </authorList>
    </citation>
    <scope>NUCLEOTIDE SEQUENCE [LARGE SCALE GENOMIC DNA]</scope>
    <source>
        <strain evidence="2">Southern Brazil</strain>
    </source>
</reference>
<keyword evidence="1" id="KW-0472">Membrane</keyword>
<keyword evidence="1" id="KW-0812">Transmembrane</keyword>
<dbReference type="RefSeq" id="YP_009250102.1">
    <property type="nucleotide sequence ID" value="NC_029997.2"/>
</dbReference>
<evidence type="ECO:0000313" key="2">
    <source>
        <dbReference type="EMBL" id="AKR17396.1"/>
    </source>
</evidence>
<evidence type="ECO:0000313" key="3">
    <source>
        <dbReference type="Proteomes" id="UP000201861"/>
    </source>
</evidence>
<sequence>MTLAILIILIISISSTLNESQSDNADANESYKDSINNLLNYIVKEINKIKSSESNDFSYTRLIFFLLIFVFVIIFRTHLFYHIKHCFCKRKRKKRKESETAHHLPTADIQIEMEFTINEQQNFINGNEHPIKRAALHCDK</sequence>
<dbReference type="GeneID" id="27429889"/>
<proteinExistence type="predicted"/>
<protein>
    <submittedName>
        <fullName evidence="2">Uncharacterized protein</fullName>
    </submittedName>
</protein>
<organism evidence="2 3">
    <name type="scientific">Urbanus proteus nucleopolyhedrovirus</name>
    <dbReference type="NCBI Taxonomy" id="1675866"/>
    <lineage>
        <taxon>Viruses</taxon>
        <taxon>Viruses incertae sedis</taxon>
        <taxon>Naldaviricetes</taxon>
        <taxon>Lefavirales</taxon>
        <taxon>Baculoviridae</taxon>
        <taxon>Alphabaculovirus</taxon>
        <taxon>Alphabaculovirus urprotei</taxon>
    </lineage>
</organism>
<keyword evidence="1" id="KW-1133">Transmembrane helix</keyword>
<dbReference type="Proteomes" id="UP000201861">
    <property type="component" value="Segment"/>
</dbReference>
<keyword evidence="3" id="KW-1185">Reference proteome</keyword>
<feature type="transmembrane region" description="Helical" evidence="1">
    <location>
        <begin position="62"/>
        <end position="83"/>
    </location>
</feature>
<evidence type="ECO:0000256" key="1">
    <source>
        <dbReference type="SAM" id="Phobius"/>
    </source>
</evidence>
<dbReference type="KEGG" id="vg:27429889"/>